<dbReference type="Proteomes" id="UP001222027">
    <property type="component" value="Unassembled WGS sequence"/>
</dbReference>
<keyword evidence="3" id="KW-0560">Oxidoreductase</keyword>
<comment type="caution">
    <text evidence="5">The sequence shown here is derived from an EMBL/GenBank/DDBJ whole genome shotgun (WGS) entry which is preliminary data.</text>
</comment>
<dbReference type="EMBL" id="JAQQAF010000005">
    <property type="protein sequence ID" value="KAJ8486672.1"/>
    <property type="molecule type" value="Genomic_DNA"/>
</dbReference>
<dbReference type="GO" id="GO:0010283">
    <property type="term" value="F:pinoresinol reductase activity"/>
    <property type="evidence" value="ECO:0007669"/>
    <property type="project" value="UniProtKB-ARBA"/>
</dbReference>
<evidence type="ECO:0000256" key="3">
    <source>
        <dbReference type="ARBA" id="ARBA00023002"/>
    </source>
</evidence>
<dbReference type="Pfam" id="PF05368">
    <property type="entry name" value="NmrA"/>
    <property type="match status" value="1"/>
</dbReference>
<dbReference type="PANTHER" id="PTHR43349:SF4">
    <property type="entry name" value="PINORESINOL REDUCTASE 1-RELATED"/>
    <property type="match status" value="1"/>
</dbReference>
<evidence type="ECO:0000313" key="5">
    <source>
        <dbReference type="EMBL" id="KAJ8486672.1"/>
    </source>
</evidence>
<accession>A0AAV8R4X4</accession>
<sequence>MAAEAKDRVLITGATGYLGRRLVKASLALGHPTFLLFRPDTASDLARCQMLMELKMEGAQLLQGSLDDRDSLISALKQVDVVVSTIAGDQILQQLKLVEAIKEAGTIKRYLPSEFGMDVDRMHHAMPPGDRVFREKRIVRRAIEEAGIPHTYISANCFAGIFLAGLAQLAIFMPPRDHVNVYGDGDKRCIWVAEEDVAMYSMLSVDDPRTLNKVVYLRPPANILSQMQVIEIWERLIGRELSKTFISEDEWISQMDKIPPFEQSAMAHFCHIYYRGELDFEVEGLAHGVDSSELYPHYKYVTAQEYLKRFV</sequence>
<keyword evidence="2" id="KW-0521">NADP</keyword>
<evidence type="ECO:0000256" key="2">
    <source>
        <dbReference type="ARBA" id="ARBA00022857"/>
    </source>
</evidence>
<evidence type="ECO:0000259" key="4">
    <source>
        <dbReference type="Pfam" id="PF05368"/>
    </source>
</evidence>
<dbReference type="InterPro" id="IPR008030">
    <property type="entry name" value="NmrA-like"/>
</dbReference>
<gene>
    <name evidence="5" type="ORF">OPV22_019157</name>
</gene>
<dbReference type="Gene3D" id="3.90.25.10">
    <property type="entry name" value="UDP-galactose 4-epimerase, domain 1"/>
    <property type="match status" value="1"/>
</dbReference>
<dbReference type="PANTHER" id="PTHR43349">
    <property type="entry name" value="PINORESINOL REDUCTASE-RELATED"/>
    <property type="match status" value="1"/>
</dbReference>
<proteinExistence type="inferred from homology"/>
<keyword evidence="6" id="KW-1185">Reference proteome</keyword>
<reference evidence="5 6" key="1">
    <citation type="submission" date="2022-12" db="EMBL/GenBank/DDBJ databases">
        <title>Chromosome-scale assembly of the Ensete ventricosum genome.</title>
        <authorList>
            <person name="Dussert Y."/>
            <person name="Stocks J."/>
            <person name="Wendawek A."/>
            <person name="Woldeyes F."/>
            <person name="Nichols R.A."/>
            <person name="Borrell J.S."/>
        </authorList>
    </citation>
    <scope>NUCLEOTIDE SEQUENCE [LARGE SCALE GENOMIC DNA]</scope>
    <source>
        <strain evidence="6">cv. Maze</strain>
        <tissue evidence="5">Seeds</tissue>
    </source>
</reference>
<dbReference type="InterPro" id="IPR036291">
    <property type="entry name" value="NAD(P)-bd_dom_sf"/>
</dbReference>
<evidence type="ECO:0000256" key="1">
    <source>
        <dbReference type="ARBA" id="ARBA00005725"/>
    </source>
</evidence>
<comment type="similarity">
    <text evidence="1">Belongs to the NmrA-type oxidoreductase family. Isoflavone reductase subfamily.</text>
</comment>
<dbReference type="GO" id="GO:0009807">
    <property type="term" value="P:lignan biosynthetic process"/>
    <property type="evidence" value="ECO:0007669"/>
    <property type="project" value="UniProtKB-ARBA"/>
</dbReference>
<feature type="domain" description="NmrA-like" evidence="4">
    <location>
        <begin position="6"/>
        <end position="307"/>
    </location>
</feature>
<dbReference type="InterPro" id="IPR045312">
    <property type="entry name" value="PCBER-like"/>
</dbReference>
<dbReference type="Gene3D" id="3.40.50.720">
    <property type="entry name" value="NAD(P)-binding Rossmann-like Domain"/>
    <property type="match status" value="1"/>
</dbReference>
<dbReference type="CDD" id="cd05259">
    <property type="entry name" value="PCBER_SDR_a"/>
    <property type="match status" value="1"/>
</dbReference>
<evidence type="ECO:0000313" key="6">
    <source>
        <dbReference type="Proteomes" id="UP001222027"/>
    </source>
</evidence>
<protein>
    <recommendedName>
        <fullName evidence="4">NmrA-like domain-containing protein</fullName>
    </recommendedName>
</protein>
<dbReference type="SUPFAM" id="SSF51735">
    <property type="entry name" value="NAD(P)-binding Rossmann-fold domains"/>
    <property type="match status" value="1"/>
</dbReference>
<organism evidence="5 6">
    <name type="scientific">Ensete ventricosum</name>
    <name type="common">Abyssinian banana</name>
    <name type="synonym">Musa ensete</name>
    <dbReference type="NCBI Taxonomy" id="4639"/>
    <lineage>
        <taxon>Eukaryota</taxon>
        <taxon>Viridiplantae</taxon>
        <taxon>Streptophyta</taxon>
        <taxon>Embryophyta</taxon>
        <taxon>Tracheophyta</taxon>
        <taxon>Spermatophyta</taxon>
        <taxon>Magnoliopsida</taxon>
        <taxon>Liliopsida</taxon>
        <taxon>Zingiberales</taxon>
        <taxon>Musaceae</taxon>
        <taxon>Ensete</taxon>
    </lineage>
</organism>
<dbReference type="InterPro" id="IPR050608">
    <property type="entry name" value="NmrA-type/Isoflavone_red_sf"/>
</dbReference>
<dbReference type="AlphaFoldDB" id="A0AAV8R4X4"/>
<name>A0AAV8R4X4_ENSVE</name>